<dbReference type="GO" id="GO:0005813">
    <property type="term" value="C:centrosome"/>
    <property type="evidence" value="ECO:0007669"/>
    <property type="project" value="UniProtKB-SubCell"/>
</dbReference>
<feature type="domain" description="UDENN FLCN/SMCR8-type" evidence="16">
    <location>
        <begin position="88"/>
        <end position="598"/>
    </location>
</feature>
<dbReference type="InterPro" id="IPR037520">
    <property type="entry name" value="Folliculin/SMCR8_longin"/>
</dbReference>
<comment type="subcellular location">
    <subcellularLocation>
        <location evidence="2">Cell projection</location>
        <location evidence="2">Cilium</location>
    </subcellularLocation>
    <subcellularLocation>
        <location evidence="4">Cytoplasm</location>
        <location evidence="4">Cytoskeleton</location>
        <location evidence="4">Microtubule organizing center</location>
        <location evidence="4">Centrosome</location>
    </subcellularLocation>
    <subcellularLocation>
        <location evidence="3">Cytoplasm</location>
        <location evidence="3">Cytoskeleton</location>
        <location evidence="3">Spindle</location>
    </subcellularLocation>
    <subcellularLocation>
        <location evidence="5">Cytoplasm</location>
        <location evidence="5">Cytosol</location>
    </subcellularLocation>
    <subcellularLocation>
        <location evidence="6">Lysosome membrane</location>
    </subcellularLocation>
    <subcellularLocation>
        <location evidence="1">Nucleus</location>
    </subcellularLocation>
</comment>
<dbReference type="Gene3D" id="3.40.50.12430">
    <property type="match status" value="1"/>
</dbReference>
<dbReference type="GO" id="GO:0000122">
    <property type="term" value="P:negative regulation of transcription by RNA polymerase II"/>
    <property type="evidence" value="ECO:0007669"/>
    <property type="project" value="TreeGrafter"/>
</dbReference>
<keyword evidence="13" id="KW-0458">Lysosome</keyword>
<evidence type="ECO:0000313" key="17">
    <source>
        <dbReference type="EMBL" id="JAI63354.1"/>
    </source>
</evidence>
<sequence>MNAIVSICHFCELHGPSVVFCTQAFRDLLGFNVIADIETSPLENTRTGEDEEQTKDGKSDLWKYGRIHQDIVAQARNETPNETCVACRSFPHNKPGYISNDDSARVSYISSQYPLQTELYILVRQACIRSLSCEVCPGKEGPIYFGDEARGHVLSYTFFLRDVQARGFHRWYSIMVLMKDKMLLLNSWPFIVKHLKQIINNLQDSASKIYETEESVVNHRALRSAAVKMDNLRKQRVAGQPRSLCEMVGEEGVWQHLHSSFTWLLKASGLRLQERLVEGPPISSFMADCSDECGGLNIQQSYNILGSTIFHHLVHHLLIGRQVILRGNSDVIISALIKSIQPLLPKHCYRAIHFSPHYVDCASCNVLGLHSLVSIPQNIMAMKNLCVIDLIPKGETGEVSSKATPRTSSNLLSTQEVIKGDYQDPKDVQNIKDSIKNYTIKLTQEGPLPARPPQILSRIESAVSNPTLTYSTLCVYLSTIIYEWINKVKVWIHVQNAKKMLHGCPERVPSPSTLQTSNRSSSIPIIQSSSHSLAHSPVMSTFRSMSPGGLGERQQEIAHQDEKHHLLAAIGSTEWDVPLLEFWAKNFCQDSSQEMILQ</sequence>
<dbReference type="AlphaFoldDB" id="A0A0P4WAN4"/>
<evidence type="ECO:0000256" key="15">
    <source>
        <dbReference type="ARBA" id="ARBA00023273"/>
    </source>
</evidence>
<reference evidence="17" key="1">
    <citation type="submission" date="2015-09" db="EMBL/GenBank/DDBJ databases">
        <title>Scylla olivacea transcriptome.</title>
        <authorList>
            <person name="Ikhwanuddin M."/>
        </authorList>
    </citation>
    <scope>NUCLEOTIDE SEQUENCE</scope>
</reference>
<keyword evidence="12" id="KW-0206">Cytoskeleton</keyword>
<evidence type="ECO:0000256" key="9">
    <source>
        <dbReference type="ARBA" id="ARBA00022468"/>
    </source>
</evidence>
<evidence type="ECO:0000259" key="16">
    <source>
        <dbReference type="PROSITE" id="PS51834"/>
    </source>
</evidence>
<dbReference type="EMBL" id="GDRN01073646">
    <property type="protein sequence ID" value="JAI63354.1"/>
    <property type="molecule type" value="Transcribed_RNA"/>
</dbReference>
<dbReference type="GO" id="GO:0005634">
    <property type="term" value="C:nucleus"/>
    <property type="evidence" value="ECO:0007669"/>
    <property type="project" value="UniProtKB-SubCell"/>
</dbReference>
<dbReference type="GO" id="GO:0005929">
    <property type="term" value="C:cilium"/>
    <property type="evidence" value="ECO:0007669"/>
    <property type="project" value="UniProtKB-SubCell"/>
</dbReference>
<dbReference type="GO" id="GO:0005829">
    <property type="term" value="C:cytosol"/>
    <property type="evidence" value="ECO:0007669"/>
    <property type="project" value="UniProtKB-SubCell"/>
</dbReference>
<dbReference type="Pfam" id="PF16692">
    <property type="entry name" value="Folliculin_C"/>
    <property type="match status" value="1"/>
</dbReference>
<dbReference type="PROSITE" id="PS51834">
    <property type="entry name" value="DENN_FLCN_SMCR8"/>
    <property type="match status" value="1"/>
</dbReference>
<evidence type="ECO:0000256" key="14">
    <source>
        <dbReference type="ARBA" id="ARBA00023242"/>
    </source>
</evidence>
<dbReference type="GO" id="GO:0005819">
    <property type="term" value="C:spindle"/>
    <property type="evidence" value="ECO:0007669"/>
    <property type="project" value="UniProtKB-SubCell"/>
</dbReference>
<evidence type="ECO:0000256" key="8">
    <source>
        <dbReference type="ARBA" id="ARBA00021824"/>
    </source>
</evidence>
<evidence type="ECO:0000256" key="13">
    <source>
        <dbReference type="ARBA" id="ARBA00023228"/>
    </source>
</evidence>
<dbReference type="InterPro" id="IPR037521">
    <property type="entry name" value="FLCN/SMCR8_DENN"/>
</dbReference>
<keyword evidence="11" id="KW-0472">Membrane</keyword>
<evidence type="ECO:0000256" key="12">
    <source>
        <dbReference type="ARBA" id="ARBA00023212"/>
    </source>
</evidence>
<evidence type="ECO:0000256" key="7">
    <source>
        <dbReference type="ARBA" id="ARBA00009987"/>
    </source>
</evidence>
<keyword evidence="9" id="KW-0343">GTPase activation</keyword>
<proteinExistence type="inferred from homology"/>
<dbReference type="PANTHER" id="PTHR31441">
    <property type="entry name" value="FOLLICULIN FAMILY MEMBER"/>
    <property type="match status" value="1"/>
</dbReference>
<evidence type="ECO:0000256" key="2">
    <source>
        <dbReference type="ARBA" id="ARBA00004138"/>
    </source>
</evidence>
<evidence type="ECO:0000256" key="6">
    <source>
        <dbReference type="ARBA" id="ARBA00004656"/>
    </source>
</evidence>
<evidence type="ECO:0000256" key="4">
    <source>
        <dbReference type="ARBA" id="ARBA00004300"/>
    </source>
</evidence>
<protein>
    <recommendedName>
        <fullName evidence="8">Folliculin</fullName>
    </recommendedName>
</protein>
<keyword evidence="10" id="KW-0963">Cytoplasm</keyword>
<organism evidence="17">
    <name type="scientific">Scylla olivacea</name>
    <name type="common">Orange mud crab</name>
    <name type="synonym">Cancer olivacea</name>
    <dbReference type="NCBI Taxonomy" id="85551"/>
    <lineage>
        <taxon>Eukaryota</taxon>
        <taxon>Metazoa</taxon>
        <taxon>Ecdysozoa</taxon>
        <taxon>Arthropoda</taxon>
        <taxon>Crustacea</taxon>
        <taxon>Multicrustacea</taxon>
        <taxon>Malacostraca</taxon>
        <taxon>Eumalacostraca</taxon>
        <taxon>Eucarida</taxon>
        <taxon>Decapoda</taxon>
        <taxon>Pleocyemata</taxon>
        <taxon>Brachyura</taxon>
        <taxon>Eubrachyura</taxon>
        <taxon>Portunoidea</taxon>
        <taxon>Portunidae</taxon>
        <taxon>Portuninae</taxon>
        <taxon>Scylla</taxon>
    </lineage>
</organism>
<dbReference type="PANTHER" id="PTHR31441:SF2">
    <property type="entry name" value="FOLLICULIN"/>
    <property type="match status" value="1"/>
</dbReference>
<dbReference type="InterPro" id="IPR021713">
    <property type="entry name" value="Folliculin"/>
</dbReference>
<dbReference type="InterPro" id="IPR032035">
    <property type="entry name" value="Folliculin_DENN"/>
</dbReference>
<comment type="similarity">
    <text evidence="7">Belongs to the folliculin family.</text>
</comment>
<dbReference type="Pfam" id="PF11704">
    <property type="entry name" value="Folliculin"/>
    <property type="match status" value="1"/>
</dbReference>
<evidence type="ECO:0000256" key="10">
    <source>
        <dbReference type="ARBA" id="ARBA00022490"/>
    </source>
</evidence>
<dbReference type="GO" id="GO:0005096">
    <property type="term" value="F:GTPase activator activity"/>
    <property type="evidence" value="ECO:0007669"/>
    <property type="project" value="UniProtKB-KW"/>
</dbReference>
<name>A0A0P4WAN4_SCYOL</name>
<keyword evidence="14" id="KW-0539">Nucleus</keyword>
<accession>A0A0P4WAN4</accession>
<keyword evidence="15" id="KW-0966">Cell projection</keyword>
<evidence type="ECO:0000256" key="5">
    <source>
        <dbReference type="ARBA" id="ARBA00004514"/>
    </source>
</evidence>
<dbReference type="GO" id="GO:1904263">
    <property type="term" value="P:positive regulation of TORC1 signaling"/>
    <property type="evidence" value="ECO:0007669"/>
    <property type="project" value="TreeGrafter"/>
</dbReference>
<evidence type="ECO:0000256" key="11">
    <source>
        <dbReference type="ARBA" id="ARBA00023136"/>
    </source>
</evidence>
<evidence type="ECO:0000256" key="1">
    <source>
        <dbReference type="ARBA" id="ARBA00004123"/>
    </source>
</evidence>
<evidence type="ECO:0000256" key="3">
    <source>
        <dbReference type="ARBA" id="ARBA00004186"/>
    </source>
</evidence>
<dbReference type="GO" id="GO:0005765">
    <property type="term" value="C:lysosomal membrane"/>
    <property type="evidence" value="ECO:0007669"/>
    <property type="project" value="UniProtKB-SubCell"/>
</dbReference>